<dbReference type="eggNOG" id="KOG4776">
    <property type="taxonomic scope" value="Eukaryota"/>
</dbReference>
<dbReference type="InParanoid" id="D8LFK9"/>
<proteinExistence type="predicted"/>
<gene>
    <name evidence="3" type="ORF">Esi_0015_0113</name>
</gene>
<organism evidence="3 4">
    <name type="scientific">Ectocarpus siliculosus</name>
    <name type="common">Brown alga</name>
    <name type="synonym">Conferva siliculosa</name>
    <dbReference type="NCBI Taxonomy" id="2880"/>
    <lineage>
        <taxon>Eukaryota</taxon>
        <taxon>Sar</taxon>
        <taxon>Stramenopiles</taxon>
        <taxon>Ochrophyta</taxon>
        <taxon>PX clade</taxon>
        <taxon>Phaeophyceae</taxon>
        <taxon>Ectocarpales</taxon>
        <taxon>Ectocarpaceae</taxon>
        <taxon>Ectocarpus</taxon>
    </lineage>
</organism>
<evidence type="ECO:0000256" key="1">
    <source>
        <dbReference type="SAM" id="MobiDB-lite"/>
    </source>
</evidence>
<dbReference type="PANTHER" id="PTHR48407">
    <property type="entry name" value="CRANIOFACIAL DEVELOPMENT PROTEIN 1"/>
    <property type="match status" value="1"/>
</dbReference>
<dbReference type="STRING" id="2880.D8LFK9"/>
<dbReference type="AlphaFoldDB" id="D8LFK9"/>
<dbReference type="Pfam" id="PF07572">
    <property type="entry name" value="BCNT"/>
    <property type="match status" value="1"/>
</dbReference>
<feature type="compositionally biased region" description="Basic residues" evidence="1">
    <location>
        <begin position="82"/>
        <end position="91"/>
    </location>
</feature>
<name>D8LFK9_ECTSI</name>
<dbReference type="Proteomes" id="UP000002630">
    <property type="component" value="Unassembled WGS sequence"/>
</dbReference>
<feature type="compositionally biased region" description="Acidic residues" evidence="1">
    <location>
        <begin position="7"/>
        <end position="36"/>
    </location>
</feature>
<dbReference type="PROSITE" id="PS51279">
    <property type="entry name" value="BCNT_C"/>
    <property type="match status" value="1"/>
</dbReference>
<sequence>MSGEAVPDSEEDDSDYVQDETAGDDEEEDEVEEPEDTMGVATSDRQRSKIDDIWASMNASGAEATAPPAGGSGTGLAEGKGKKATKKKKKANKKANEVLAGIFGKKAASDIVSGAGKGKRRVGAAEGAARKKLLAASRKVEVTEVKKYAGKDIVVKRKVTAGSAEHVAAAGAKKGGLDNVLAALDGPKSISTVTKSSMDWETYKAAEGMEGDMEQATKDGKGYLNKQDFLQRCDVRKFETELEARQSKRDA</sequence>
<keyword evidence="4" id="KW-1185">Reference proteome</keyword>
<evidence type="ECO:0000313" key="4">
    <source>
        <dbReference type="Proteomes" id="UP000002630"/>
    </source>
</evidence>
<dbReference type="OrthoDB" id="206465at2759"/>
<accession>D8LFK9</accession>
<dbReference type="PANTHER" id="PTHR48407:SF1">
    <property type="entry name" value="CRANIOFACIAL DEVELOPMENT PROTEIN 1"/>
    <property type="match status" value="1"/>
</dbReference>
<dbReference type="InterPro" id="IPR011421">
    <property type="entry name" value="BCNT-C"/>
</dbReference>
<reference evidence="3 4" key="1">
    <citation type="journal article" date="2010" name="Nature">
        <title>The Ectocarpus genome and the independent evolution of multicellularity in brown algae.</title>
        <authorList>
            <person name="Cock J.M."/>
            <person name="Sterck L."/>
            <person name="Rouze P."/>
            <person name="Scornet D."/>
            <person name="Allen A.E."/>
            <person name="Amoutzias G."/>
            <person name="Anthouard V."/>
            <person name="Artiguenave F."/>
            <person name="Aury J.M."/>
            <person name="Badger J.H."/>
            <person name="Beszteri B."/>
            <person name="Billiau K."/>
            <person name="Bonnet E."/>
            <person name="Bothwell J.H."/>
            <person name="Bowler C."/>
            <person name="Boyen C."/>
            <person name="Brownlee C."/>
            <person name="Carrano C.J."/>
            <person name="Charrier B."/>
            <person name="Cho G.Y."/>
            <person name="Coelho S.M."/>
            <person name="Collen J."/>
            <person name="Corre E."/>
            <person name="Da Silva C."/>
            <person name="Delage L."/>
            <person name="Delaroque N."/>
            <person name="Dittami S.M."/>
            <person name="Doulbeau S."/>
            <person name="Elias M."/>
            <person name="Farnham G."/>
            <person name="Gachon C.M."/>
            <person name="Gschloessl B."/>
            <person name="Heesch S."/>
            <person name="Jabbari K."/>
            <person name="Jubin C."/>
            <person name="Kawai H."/>
            <person name="Kimura K."/>
            <person name="Kloareg B."/>
            <person name="Kupper F.C."/>
            <person name="Lang D."/>
            <person name="Le Bail A."/>
            <person name="Leblanc C."/>
            <person name="Lerouge P."/>
            <person name="Lohr M."/>
            <person name="Lopez P.J."/>
            <person name="Martens C."/>
            <person name="Maumus F."/>
            <person name="Michel G."/>
            <person name="Miranda-Saavedra D."/>
            <person name="Morales J."/>
            <person name="Moreau H."/>
            <person name="Motomura T."/>
            <person name="Nagasato C."/>
            <person name="Napoli C.A."/>
            <person name="Nelson D.R."/>
            <person name="Nyvall-Collen P."/>
            <person name="Peters A.F."/>
            <person name="Pommier C."/>
            <person name="Potin P."/>
            <person name="Poulain J."/>
            <person name="Quesneville H."/>
            <person name="Read B."/>
            <person name="Rensing S.A."/>
            <person name="Ritter A."/>
            <person name="Rousvoal S."/>
            <person name="Samanta M."/>
            <person name="Samson G."/>
            <person name="Schroeder D.C."/>
            <person name="Segurens B."/>
            <person name="Strittmatter M."/>
            <person name="Tonon T."/>
            <person name="Tregear J.W."/>
            <person name="Valentin K."/>
            <person name="von Dassow P."/>
            <person name="Yamagishi T."/>
            <person name="Van de Peer Y."/>
            <person name="Wincker P."/>
        </authorList>
    </citation>
    <scope>NUCLEOTIDE SEQUENCE [LARGE SCALE GENOMIC DNA]</scope>
    <source>
        <strain evidence="4">Ec32 / CCAP1310/4</strain>
    </source>
</reference>
<evidence type="ECO:0000259" key="2">
    <source>
        <dbReference type="PROSITE" id="PS51279"/>
    </source>
</evidence>
<feature type="domain" description="BCNT-C" evidence="2">
    <location>
        <begin position="171"/>
        <end position="251"/>
    </location>
</feature>
<feature type="compositionally biased region" description="Low complexity" evidence="1">
    <location>
        <begin position="59"/>
        <end position="69"/>
    </location>
</feature>
<dbReference type="EMBL" id="FN649760">
    <property type="protein sequence ID" value="CBN79929.1"/>
    <property type="molecule type" value="Genomic_DNA"/>
</dbReference>
<feature type="region of interest" description="Disordered" evidence="1">
    <location>
        <begin position="1"/>
        <end position="91"/>
    </location>
</feature>
<dbReference type="InterPro" id="IPR027124">
    <property type="entry name" value="Swc5/CFDP1/2"/>
</dbReference>
<evidence type="ECO:0000313" key="3">
    <source>
        <dbReference type="EMBL" id="CBN79929.1"/>
    </source>
</evidence>
<protein>
    <recommendedName>
        <fullName evidence="2">BCNT-C domain-containing protein</fullName>
    </recommendedName>
</protein>